<keyword evidence="4" id="KW-0560">Oxidoreductase</keyword>
<reference evidence="6 7" key="1">
    <citation type="journal article" date="2018" name="Proc. Natl. Acad. Sci. U.S.A.">
        <title>Draft genome sequence of Camellia sinensis var. sinensis provides insights into the evolution of the tea genome and tea quality.</title>
        <authorList>
            <person name="Wei C."/>
            <person name="Yang H."/>
            <person name="Wang S."/>
            <person name="Zhao J."/>
            <person name="Liu C."/>
            <person name="Gao L."/>
            <person name="Xia E."/>
            <person name="Lu Y."/>
            <person name="Tai Y."/>
            <person name="She G."/>
            <person name="Sun J."/>
            <person name="Cao H."/>
            <person name="Tong W."/>
            <person name="Gao Q."/>
            <person name="Li Y."/>
            <person name="Deng W."/>
            <person name="Jiang X."/>
            <person name="Wang W."/>
            <person name="Chen Q."/>
            <person name="Zhang S."/>
            <person name="Li H."/>
            <person name="Wu J."/>
            <person name="Wang P."/>
            <person name="Li P."/>
            <person name="Shi C."/>
            <person name="Zheng F."/>
            <person name="Jian J."/>
            <person name="Huang B."/>
            <person name="Shan D."/>
            <person name="Shi M."/>
            <person name="Fang C."/>
            <person name="Yue Y."/>
            <person name="Li F."/>
            <person name="Li D."/>
            <person name="Wei S."/>
            <person name="Han B."/>
            <person name="Jiang C."/>
            <person name="Yin Y."/>
            <person name="Xia T."/>
            <person name="Zhang Z."/>
            <person name="Bennetzen J.L."/>
            <person name="Zhao S."/>
            <person name="Wan X."/>
        </authorList>
    </citation>
    <scope>NUCLEOTIDE SEQUENCE [LARGE SCALE GENOMIC DNA]</scope>
    <source>
        <strain evidence="7">cv. Shuchazao</strain>
        <tissue evidence="6">Leaf</tissue>
    </source>
</reference>
<evidence type="ECO:0000313" key="6">
    <source>
        <dbReference type="EMBL" id="THG16615.1"/>
    </source>
</evidence>
<evidence type="ECO:0000313" key="7">
    <source>
        <dbReference type="Proteomes" id="UP000306102"/>
    </source>
</evidence>
<dbReference type="EMBL" id="SDRB02003958">
    <property type="protein sequence ID" value="THG16615.1"/>
    <property type="molecule type" value="Genomic_DNA"/>
</dbReference>
<dbReference type="InterPro" id="IPR001128">
    <property type="entry name" value="Cyt_P450"/>
</dbReference>
<comment type="cofactor">
    <cofactor evidence="1">
        <name>heme</name>
        <dbReference type="ChEBI" id="CHEBI:30413"/>
    </cofactor>
</comment>
<dbReference type="GO" id="GO:0004497">
    <property type="term" value="F:monooxygenase activity"/>
    <property type="evidence" value="ECO:0007669"/>
    <property type="project" value="InterPro"/>
</dbReference>
<dbReference type="GO" id="GO:0005506">
    <property type="term" value="F:iron ion binding"/>
    <property type="evidence" value="ECO:0007669"/>
    <property type="project" value="InterPro"/>
</dbReference>
<dbReference type="Proteomes" id="UP000306102">
    <property type="component" value="Unassembled WGS sequence"/>
</dbReference>
<keyword evidence="7" id="KW-1185">Reference proteome</keyword>
<proteinExistence type="inferred from homology"/>
<evidence type="ECO:0000256" key="4">
    <source>
        <dbReference type="ARBA" id="ARBA00023002"/>
    </source>
</evidence>
<dbReference type="AlphaFoldDB" id="A0A4S4EKL7"/>
<comment type="similarity">
    <text evidence="2">Belongs to the cytochrome P450 family.</text>
</comment>
<name>A0A4S4EKL7_CAMSN</name>
<comment type="caution">
    <text evidence="6">The sequence shown here is derived from an EMBL/GenBank/DDBJ whole genome shotgun (WGS) entry which is preliminary data.</text>
</comment>
<gene>
    <name evidence="6" type="ORF">TEA_025967</name>
</gene>
<dbReference type="STRING" id="542762.A0A4S4EKL7"/>
<dbReference type="PANTHER" id="PTHR24296">
    <property type="entry name" value="CYTOCHROME P450"/>
    <property type="match status" value="1"/>
</dbReference>
<dbReference type="Gene3D" id="1.10.630.10">
    <property type="entry name" value="Cytochrome P450"/>
    <property type="match status" value="1"/>
</dbReference>
<evidence type="ECO:0000256" key="3">
    <source>
        <dbReference type="ARBA" id="ARBA00022723"/>
    </source>
</evidence>
<evidence type="ECO:0000256" key="2">
    <source>
        <dbReference type="ARBA" id="ARBA00010617"/>
    </source>
</evidence>
<keyword evidence="3" id="KW-0479">Metal-binding</keyword>
<dbReference type="GO" id="GO:0020037">
    <property type="term" value="F:heme binding"/>
    <property type="evidence" value="ECO:0007669"/>
    <property type="project" value="InterPro"/>
</dbReference>
<evidence type="ECO:0008006" key="8">
    <source>
        <dbReference type="Google" id="ProtNLM"/>
    </source>
</evidence>
<dbReference type="Pfam" id="PF00067">
    <property type="entry name" value="p450"/>
    <property type="match status" value="1"/>
</dbReference>
<accession>A0A4S4EKL7</accession>
<dbReference type="InterPro" id="IPR036396">
    <property type="entry name" value="Cyt_P450_sf"/>
</dbReference>
<dbReference type="SUPFAM" id="SSF48264">
    <property type="entry name" value="Cytochrome P450"/>
    <property type="match status" value="1"/>
</dbReference>
<sequence length="118" mass="13836">MGSEKKLMDAIRIVHEFADNIIKSRMEERAEKQDEDLLSWFIRTDDNSANSAEFLRDIVINFILTGRDSMSSALTWFFWLLSSRPKIQKKRLSKSLKRYKSKMRNVPAKNTVSTSYVK</sequence>
<evidence type="ECO:0000256" key="5">
    <source>
        <dbReference type="ARBA" id="ARBA00023004"/>
    </source>
</evidence>
<dbReference type="GO" id="GO:0016705">
    <property type="term" value="F:oxidoreductase activity, acting on paired donors, with incorporation or reduction of molecular oxygen"/>
    <property type="evidence" value="ECO:0007669"/>
    <property type="project" value="InterPro"/>
</dbReference>
<keyword evidence="5" id="KW-0408">Iron</keyword>
<organism evidence="6 7">
    <name type="scientific">Camellia sinensis var. sinensis</name>
    <name type="common">China tea</name>
    <dbReference type="NCBI Taxonomy" id="542762"/>
    <lineage>
        <taxon>Eukaryota</taxon>
        <taxon>Viridiplantae</taxon>
        <taxon>Streptophyta</taxon>
        <taxon>Embryophyta</taxon>
        <taxon>Tracheophyta</taxon>
        <taxon>Spermatophyta</taxon>
        <taxon>Magnoliopsida</taxon>
        <taxon>eudicotyledons</taxon>
        <taxon>Gunneridae</taxon>
        <taxon>Pentapetalae</taxon>
        <taxon>asterids</taxon>
        <taxon>Ericales</taxon>
        <taxon>Theaceae</taxon>
        <taxon>Camellia</taxon>
    </lineage>
</organism>
<protein>
    <recommendedName>
        <fullName evidence="8">Cytochrome P450</fullName>
    </recommendedName>
</protein>
<evidence type="ECO:0000256" key="1">
    <source>
        <dbReference type="ARBA" id="ARBA00001971"/>
    </source>
</evidence>